<dbReference type="AlphaFoldDB" id="A1S8B5"/>
<keyword evidence="3" id="KW-0677">Repeat</keyword>
<feature type="signal peptide" evidence="7">
    <location>
        <begin position="1"/>
        <end position="21"/>
    </location>
</feature>
<dbReference type="InterPro" id="IPR051476">
    <property type="entry name" value="Bac_ResReg_Asp_Phosphatase"/>
</dbReference>
<evidence type="ECO:0000256" key="3">
    <source>
        <dbReference type="ARBA" id="ARBA00022737"/>
    </source>
</evidence>
<dbReference type="HOGENOM" id="CLU_382582_0_0_6"/>
<dbReference type="STRING" id="326297.Sama_2417"/>
<protein>
    <submittedName>
        <fullName evidence="8">TPR domain protein</fullName>
    </submittedName>
</protein>
<evidence type="ECO:0000256" key="7">
    <source>
        <dbReference type="SAM" id="SignalP"/>
    </source>
</evidence>
<feature type="chain" id="PRO_5002636859" evidence="7">
    <location>
        <begin position="22"/>
        <end position="716"/>
    </location>
</feature>
<dbReference type="InterPro" id="IPR011990">
    <property type="entry name" value="TPR-like_helical_dom_sf"/>
</dbReference>
<evidence type="ECO:0000313" key="8">
    <source>
        <dbReference type="EMBL" id="ABM00622.1"/>
    </source>
</evidence>
<feature type="repeat" description="TPR" evidence="6">
    <location>
        <begin position="200"/>
        <end position="233"/>
    </location>
</feature>
<name>A1S8B5_SHEAM</name>
<dbReference type="Proteomes" id="UP000009175">
    <property type="component" value="Chromosome"/>
</dbReference>
<comment type="similarity">
    <text evidence="5">Belongs to the Rap family.</text>
</comment>
<comment type="subcellular location">
    <subcellularLocation>
        <location evidence="1">Cytoplasm</location>
    </subcellularLocation>
</comment>
<keyword evidence="2" id="KW-0963">Cytoplasm</keyword>
<dbReference type="GO" id="GO:0005737">
    <property type="term" value="C:cytoplasm"/>
    <property type="evidence" value="ECO:0007669"/>
    <property type="project" value="UniProtKB-SubCell"/>
</dbReference>
<dbReference type="SUPFAM" id="SSF48452">
    <property type="entry name" value="TPR-like"/>
    <property type="match status" value="2"/>
</dbReference>
<dbReference type="OrthoDB" id="6271815at2"/>
<keyword evidence="4 6" id="KW-0802">TPR repeat</keyword>
<sequence length="716" mass="80664">MRLILLAFSLLFLCLSHFALARDLKSEEVELRESPQQIFDRVNASLPLPPSVLETRAAFSAYAKEQGLSVEELAELLALIARANLQPNVENANKAHDLELIVSSLEKSAATPYEKAMALMLRGRMLGRLELKFEEAAGYFIQALTQDQESQSLASQVLRLNLHEQLGGMYLMINQDVTALVHLQKFRDQAYQLRDDYLIANAEAELGKYYNKKQELTKALQHYSEALRLSDQEHHPFQRAFLQMQLAKVYRDLGHRSEALSHAHDAAETFGQIGSENFLSATLTVIAMTHAGNNEWNKAIDYYLNALQVDRRSGNYSALARNFHNLGEAYGELGELELSLNYLQQANQMFAERKMKHFLVYNEALIAKTFCKLSQWQLCREHADMAYDLARQQSLKDVLIESLSQKVIAAKALADWQGALDFQQHIISLQQEEAAPQVAANPSTSALTEQKLKLDLHQKNEQLQESHAHLRERTILLAGSLMLVLTLATMVWHYRRSRWELKAKIASLKHKLPLDGATAHPGLPALRSAIKKPKTKAVALLRIASLCESDIRLGHKRMVEAAQETVNAIEKLPGIKTYVIRPGLIGLSFDEPIKAADALLFNLRNQVPHIEGRLQLSFINLPLLPNPELLIPDNNHIEVLELAMAGALSLDEDKDLYVTLWALDFTPSAVFGHPLYLHLEKSIGRGLIRVETNGDKDKIVWPQWQTPVPADDPLIN</sequence>
<dbReference type="PANTHER" id="PTHR46630">
    <property type="entry name" value="TETRATRICOPEPTIDE REPEAT PROTEIN 29"/>
    <property type="match status" value="1"/>
</dbReference>
<proteinExistence type="inferred from homology"/>
<evidence type="ECO:0000256" key="6">
    <source>
        <dbReference type="PROSITE-ProRule" id="PRU00339"/>
    </source>
</evidence>
<keyword evidence="9" id="KW-1185">Reference proteome</keyword>
<dbReference type="Pfam" id="PF13424">
    <property type="entry name" value="TPR_12"/>
    <property type="match status" value="1"/>
</dbReference>
<evidence type="ECO:0000256" key="4">
    <source>
        <dbReference type="ARBA" id="ARBA00022803"/>
    </source>
</evidence>
<dbReference type="SMART" id="SM00028">
    <property type="entry name" value="TPR"/>
    <property type="match status" value="5"/>
</dbReference>
<dbReference type="RefSeq" id="WP_011760528.1">
    <property type="nucleotide sequence ID" value="NC_008700.1"/>
</dbReference>
<dbReference type="EMBL" id="CP000507">
    <property type="protein sequence ID" value="ABM00622.1"/>
    <property type="molecule type" value="Genomic_DNA"/>
</dbReference>
<dbReference type="InterPro" id="IPR019734">
    <property type="entry name" value="TPR_rpt"/>
</dbReference>
<gene>
    <name evidence="8" type="ordered locus">Sama_2417</name>
</gene>
<evidence type="ECO:0000256" key="1">
    <source>
        <dbReference type="ARBA" id="ARBA00004496"/>
    </source>
</evidence>
<dbReference type="eggNOG" id="COG0457">
    <property type="taxonomic scope" value="Bacteria"/>
</dbReference>
<dbReference type="KEGG" id="saz:Sama_2417"/>
<evidence type="ECO:0000256" key="2">
    <source>
        <dbReference type="ARBA" id="ARBA00022490"/>
    </source>
</evidence>
<dbReference type="PANTHER" id="PTHR46630:SF1">
    <property type="entry name" value="TETRATRICOPEPTIDE REPEAT PROTEIN 29"/>
    <property type="match status" value="1"/>
</dbReference>
<keyword evidence="7" id="KW-0732">Signal</keyword>
<reference evidence="8 9" key="1">
    <citation type="submission" date="2006-12" db="EMBL/GenBank/DDBJ databases">
        <title>Complete sequence of Shewanella amazonensis SB2B.</title>
        <authorList>
            <consortium name="US DOE Joint Genome Institute"/>
            <person name="Copeland A."/>
            <person name="Lucas S."/>
            <person name="Lapidus A."/>
            <person name="Barry K."/>
            <person name="Detter J.C."/>
            <person name="Glavina del Rio T."/>
            <person name="Hammon N."/>
            <person name="Israni S."/>
            <person name="Dalin E."/>
            <person name="Tice H."/>
            <person name="Pitluck S."/>
            <person name="Munk A.C."/>
            <person name="Brettin T."/>
            <person name="Bruce D."/>
            <person name="Han C."/>
            <person name="Tapia R."/>
            <person name="Gilna P."/>
            <person name="Schmutz J."/>
            <person name="Larimer F."/>
            <person name="Land M."/>
            <person name="Hauser L."/>
            <person name="Kyrpides N."/>
            <person name="Mikhailova N."/>
            <person name="Fredrickson J."/>
            <person name="Richardson P."/>
        </authorList>
    </citation>
    <scope>NUCLEOTIDE SEQUENCE [LARGE SCALE GENOMIC DNA]</scope>
    <source>
        <strain evidence="9">ATCC BAA-1098 / SB2B</strain>
    </source>
</reference>
<dbReference type="PROSITE" id="PS50005">
    <property type="entry name" value="TPR"/>
    <property type="match status" value="1"/>
</dbReference>
<evidence type="ECO:0000313" key="9">
    <source>
        <dbReference type="Proteomes" id="UP000009175"/>
    </source>
</evidence>
<accession>A1S8B5</accession>
<organism evidence="8 9">
    <name type="scientific">Shewanella amazonensis (strain ATCC BAA-1098 / SB2B)</name>
    <dbReference type="NCBI Taxonomy" id="326297"/>
    <lineage>
        <taxon>Bacteria</taxon>
        <taxon>Pseudomonadati</taxon>
        <taxon>Pseudomonadota</taxon>
        <taxon>Gammaproteobacteria</taxon>
        <taxon>Alteromonadales</taxon>
        <taxon>Shewanellaceae</taxon>
        <taxon>Shewanella</taxon>
    </lineage>
</organism>
<evidence type="ECO:0000256" key="5">
    <source>
        <dbReference type="ARBA" id="ARBA00038253"/>
    </source>
</evidence>
<dbReference type="Gene3D" id="1.25.40.10">
    <property type="entry name" value="Tetratricopeptide repeat domain"/>
    <property type="match status" value="2"/>
</dbReference>